<gene>
    <name evidence="1" type="ORF">BO71DRAFT_225832</name>
</gene>
<dbReference type="EMBL" id="KZ825868">
    <property type="protein sequence ID" value="PYH94584.1"/>
    <property type="molecule type" value="Genomic_DNA"/>
</dbReference>
<dbReference type="Proteomes" id="UP000247810">
    <property type="component" value="Unassembled WGS sequence"/>
</dbReference>
<dbReference type="AlphaFoldDB" id="A0A319DBQ6"/>
<proteinExistence type="predicted"/>
<keyword evidence="2" id="KW-1185">Reference proteome</keyword>
<evidence type="ECO:0000313" key="2">
    <source>
        <dbReference type="Proteomes" id="UP000247810"/>
    </source>
</evidence>
<accession>A0A319DBQ6</accession>
<protein>
    <submittedName>
        <fullName evidence="1">Uncharacterized protein</fullName>
    </submittedName>
</protein>
<evidence type="ECO:0000313" key="1">
    <source>
        <dbReference type="EMBL" id="PYH94584.1"/>
    </source>
</evidence>
<sequence length="171" mass="18414">MANPVAKPARRISSQTNLLSSVTAPFQSPCTSLTCMEKFFFSYSSFGLLPSVAASTLQKWHSILTPIPAPPSGFFVMSSTSHLRSYPDIACVKILFHETVSRMLCSANKLLTRLDTRQERAPASVSCCNSPNPPLDLDPCLSASAYFYSVSRPSPTSAGPASPTSTCDCRP</sequence>
<reference evidence="1 2" key="1">
    <citation type="submission" date="2018-02" db="EMBL/GenBank/DDBJ databases">
        <title>The genomes of Aspergillus section Nigri reveals drivers in fungal speciation.</title>
        <authorList>
            <consortium name="DOE Joint Genome Institute"/>
            <person name="Vesth T.C."/>
            <person name="Nybo J."/>
            <person name="Theobald S."/>
            <person name="Brandl J."/>
            <person name="Frisvad J.C."/>
            <person name="Nielsen K.F."/>
            <person name="Lyhne E.K."/>
            <person name="Kogle M.E."/>
            <person name="Kuo A."/>
            <person name="Riley R."/>
            <person name="Clum A."/>
            <person name="Nolan M."/>
            <person name="Lipzen A."/>
            <person name="Salamov A."/>
            <person name="Henrissat B."/>
            <person name="Wiebenga A."/>
            <person name="De vries R.P."/>
            <person name="Grigoriev I.V."/>
            <person name="Mortensen U.H."/>
            <person name="Andersen M.R."/>
            <person name="Baker S.E."/>
        </authorList>
    </citation>
    <scope>NUCLEOTIDE SEQUENCE [LARGE SCALE GENOMIC DNA]</scope>
    <source>
        <strain evidence="1 2">CBS 707.79</strain>
    </source>
</reference>
<organism evidence="1 2">
    <name type="scientific">Aspergillus ellipticus CBS 707.79</name>
    <dbReference type="NCBI Taxonomy" id="1448320"/>
    <lineage>
        <taxon>Eukaryota</taxon>
        <taxon>Fungi</taxon>
        <taxon>Dikarya</taxon>
        <taxon>Ascomycota</taxon>
        <taxon>Pezizomycotina</taxon>
        <taxon>Eurotiomycetes</taxon>
        <taxon>Eurotiomycetidae</taxon>
        <taxon>Eurotiales</taxon>
        <taxon>Aspergillaceae</taxon>
        <taxon>Aspergillus</taxon>
        <taxon>Aspergillus subgen. Circumdati</taxon>
    </lineage>
</organism>
<name>A0A319DBQ6_9EURO</name>
<dbReference type="VEuPathDB" id="FungiDB:BO71DRAFT_225832"/>